<dbReference type="RefSeq" id="WP_240713518.1">
    <property type="nucleotide sequence ID" value="NZ_JAKVTV010000002.1"/>
</dbReference>
<feature type="chain" id="PRO_5040866363" evidence="1">
    <location>
        <begin position="23"/>
        <end position="181"/>
    </location>
</feature>
<organism evidence="2 3">
    <name type="scientific">Christiangramia lutea</name>
    <dbReference type="NCBI Taxonomy" id="1607951"/>
    <lineage>
        <taxon>Bacteria</taxon>
        <taxon>Pseudomonadati</taxon>
        <taxon>Bacteroidota</taxon>
        <taxon>Flavobacteriia</taxon>
        <taxon>Flavobacteriales</taxon>
        <taxon>Flavobacteriaceae</taxon>
        <taxon>Christiangramia</taxon>
    </lineage>
</organism>
<dbReference type="EMBL" id="JAKVTV010000002">
    <property type="protein sequence ID" value="MCH4823359.1"/>
    <property type="molecule type" value="Genomic_DNA"/>
</dbReference>
<dbReference type="AlphaFoldDB" id="A0A9X2A984"/>
<dbReference type="InterPro" id="IPR045607">
    <property type="entry name" value="DUF6452"/>
</dbReference>
<dbReference type="PROSITE" id="PS51257">
    <property type="entry name" value="PROKAR_LIPOPROTEIN"/>
    <property type="match status" value="1"/>
</dbReference>
<proteinExistence type="predicted"/>
<dbReference type="Proteomes" id="UP001139226">
    <property type="component" value="Unassembled WGS sequence"/>
</dbReference>
<protein>
    <submittedName>
        <fullName evidence="2">DUF6452 family protein</fullName>
    </submittedName>
</protein>
<reference evidence="2" key="1">
    <citation type="submission" date="2022-03" db="EMBL/GenBank/DDBJ databases">
        <title>Gramella crocea sp. nov., isolated from activated sludge of a seafood processing plant.</title>
        <authorList>
            <person name="Zhang X."/>
        </authorList>
    </citation>
    <scope>NUCLEOTIDE SEQUENCE</scope>
    <source>
        <strain evidence="2">YJ019</strain>
    </source>
</reference>
<keyword evidence="3" id="KW-1185">Reference proteome</keyword>
<evidence type="ECO:0000313" key="2">
    <source>
        <dbReference type="EMBL" id="MCH4823359.1"/>
    </source>
</evidence>
<evidence type="ECO:0000313" key="3">
    <source>
        <dbReference type="Proteomes" id="UP001139226"/>
    </source>
</evidence>
<evidence type="ECO:0000256" key="1">
    <source>
        <dbReference type="SAM" id="SignalP"/>
    </source>
</evidence>
<accession>A0A9X2A984</accession>
<gene>
    <name evidence="2" type="ORF">ML462_09240</name>
</gene>
<keyword evidence="1" id="KW-0732">Signal</keyword>
<name>A0A9X2A984_9FLAO</name>
<dbReference type="Pfam" id="PF20050">
    <property type="entry name" value="DUF6452"/>
    <property type="match status" value="1"/>
</dbReference>
<feature type="signal peptide" evidence="1">
    <location>
        <begin position="1"/>
        <end position="22"/>
    </location>
</feature>
<sequence>MKLRTYSLLLLIGILISLGCQRDDICPETTDTTPLLIIRFYENEEPNDLQAPQNLGIREEGNEDYVFIRNEDNRDETITYQRFTGDSLAIPLRTDSDQTIFEFIVNNTDAAEEEGIKNTDVISFTYGRNENYINRACAYKINYVGLKVNLEEGDDGSWIEEVQIEEVNIEDQNQAHVSIFF</sequence>
<comment type="caution">
    <text evidence="2">The sequence shown here is derived from an EMBL/GenBank/DDBJ whole genome shotgun (WGS) entry which is preliminary data.</text>
</comment>